<dbReference type="RefSeq" id="WP_101650775.1">
    <property type="nucleotide sequence ID" value="NZ_PGVE01000088.1"/>
</dbReference>
<dbReference type="Proteomes" id="UP000234950">
    <property type="component" value="Unassembled WGS sequence"/>
</dbReference>
<dbReference type="InterPro" id="IPR037185">
    <property type="entry name" value="EmrE-like"/>
</dbReference>
<dbReference type="PANTHER" id="PTHR12715:SF4">
    <property type="entry name" value="EAMA DOMAIN-CONTAINING PROTEIN"/>
    <property type="match status" value="1"/>
</dbReference>
<keyword evidence="6" id="KW-1185">Reference proteome</keyword>
<evidence type="ECO:0000313" key="5">
    <source>
        <dbReference type="EMBL" id="PLS01817.1"/>
    </source>
</evidence>
<protein>
    <submittedName>
        <fullName evidence="5">EamA family transporter</fullName>
    </submittedName>
</protein>
<comment type="caution">
    <text evidence="5">The sequence shown here is derived from an EMBL/GenBank/DDBJ whole genome shotgun (WGS) entry which is preliminary data.</text>
</comment>
<comment type="similarity">
    <text evidence="2">Belongs to the EamA transporter family.</text>
</comment>
<feature type="transmembrane region" description="Helical" evidence="3">
    <location>
        <begin position="267"/>
        <end position="286"/>
    </location>
</feature>
<feature type="transmembrane region" description="Helical" evidence="3">
    <location>
        <begin position="66"/>
        <end position="84"/>
    </location>
</feature>
<evidence type="ECO:0000256" key="1">
    <source>
        <dbReference type="ARBA" id="ARBA00004127"/>
    </source>
</evidence>
<sequence length="305" mass="33137">MNKKAFSMAMITVIIWGSAFAAIRASLQGGYTSGHLVLFRYIIASLSFVIYALLPGVKFQIPAKRDWFRILLLGWIGISTYHIGVTFGSQTVSAGTAAMLVASSPIFTTIIAMFVLKERLELMGWIGLFIGFAGIAIIAVGSNDTFAISSGIIFVLIAAFATSVFFVLQKSLFDRYKPIELTAYFTWAGTIPFLVFSPGLMDGIQHATLQANFSAIYVGIFPAGVAYVTWAIALSLGNASSVSTILYIEPVFAILVAWIWLQEWPSPFSIIGGIVTVSGVLLVNIMGRKKNETLPTAYHKSKQSM</sequence>
<reference evidence="5 6" key="1">
    <citation type="submission" date="2017-11" db="EMBL/GenBank/DDBJ databases">
        <title>Comparitive Functional Genomics of Dry Heat Resistant strains isolated from the Viking Spacecraft.</title>
        <authorList>
            <person name="Seuylemezian A."/>
            <person name="Cooper K."/>
            <person name="Vaishampayan P."/>
        </authorList>
    </citation>
    <scope>NUCLEOTIDE SEQUENCE [LARGE SCALE GENOMIC DNA]</scope>
    <source>
        <strain evidence="5 6">V32-6</strain>
    </source>
</reference>
<feature type="transmembrane region" description="Helical" evidence="3">
    <location>
        <begin position="244"/>
        <end position="261"/>
    </location>
</feature>
<dbReference type="Pfam" id="PF00892">
    <property type="entry name" value="EamA"/>
    <property type="match status" value="2"/>
</dbReference>
<dbReference type="AlphaFoldDB" id="A0A2N5H8H7"/>
<feature type="transmembrane region" description="Helical" evidence="3">
    <location>
        <begin position="213"/>
        <end position="237"/>
    </location>
</feature>
<evidence type="ECO:0000313" key="6">
    <source>
        <dbReference type="Proteomes" id="UP000234950"/>
    </source>
</evidence>
<feature type="transmembrane region" description="Helical" evidence="3">
    <location>
        <begin position="181"/>
        <end position="201"/>
    </location>
</feature>
<dbReference type="InterPro" id="IPR000620">
    <property type="entry name" value="EamA_dom"/>
</dbReference>
<feature type="transmembrane region" description="Helical" evidence="3">
    <location>
        <begin position="37"/>
        <end position="54"/>
    </location>
</feature>
<dbReference type="EMBL" id="PGVE01000088">
    <property type="protein sequence ID" value="PLS01817.1"/>
    <property type="molecule type" value="Genomic_DNA"/>
</dbReference>
<proteinExistence type="inferred from homology"/>
<evidence type="ECO:0000256" key="2">
    <source>
        <dbReference type="ARBA" id="ARBA00007362"/>
    </source>
</evidence>
<comment type="subcellular location">
    <subcellularLocation>
        <location evidence="1">Endomembrane system</location>
        <topology evidence="1">Multi-pass membrane protein</topology>
    </subcellularLocation>
</comment>
<dbReference type="PANTHER" id="PTHR12715">
    <property type="entry name" value="TRANSPORTER, DRUG/METABOLITE EXPORTER FAMILY"/>
    <property type="match status" value="1"/>
</dbReference>
<dbReference type="InterPro" id="IPR052756">
    <property type="entry name" value="Alkyne_AA_exporter"/>
</dbReference>
<feature type="transmembrane region" description="Helical" evidence="3">
    <location>
        <begin position="122"/>
        <end position="140"/>
    </location>
</feature>
<accession>A0A2N5H8H7</accession>
<evidence type="ECO:0000256" key="3">
    <source>
        <dbReference type="SAM" id="Phobius"/>
    </source>
</evidence>
<name>A0A2N5H8H7_9BACI</name>
<feature type="transmembrane region" description="Helical" evidence="3">
    <location>
        <begin position="96"/>
        <end position="115"/>
    </location>
</feature>
<evidence type="ECO:0000259" key="4">
    <source>
        <dbReference type="Pfam" id="PF00892"/>
    </source>
</evidence>
<keyword evidence="3" id="KW-1133">Transmembrane helix</keyword>
<keyword evidence="3" id="KW-0472">Membrane</keyword>
<feature type="domain" description="EamA" evidence="4">
    <location>
        <begin position="5"/>
        <end position="139"/>
    </location>
</feature>
<organism evidence="5 6">
    <name type="scientific">Neobacillus cucumis</name>
    <dbReference type="NCBI Taxonomy" id="1740721"/>
    <lineage>
        <taxon>Bacteria</taxon>
        <taxon>Bacillati</taxon>
        <taxon>Bacillota</taxon>
        <taxon>Bacilli</taxon>
        <taxon>Bacillales</taxon>
        <taxon>Bacillaceae</taxon>
        <taxon>Neobacillus</taxon>
    </lineage>
</organism>
<dbReference type="GO" id="GO:0016020">
    <property type="term" value="C:membrane"/>
    <property type="evidence" value="ECO:0007669"/>
    <property type="project" value="InterPro"/>
</dbReference>
<keyword evidence="3" id="KW-0812">Transmembrane</keyword>
<dbReference type="SUPFAM" id="SSF103481">
    <property type="entry name" value="Multidrug resistance efflux transporter EmrE"/>
    <property type="match status" value="2"/>
</dbReference>
<feature type="transmembrane region" description="Helical" evidence="3">
    <location>
        <begin position="146"/>
        <end position="169"/>
    </location>
</feature>
<gene>
    <name evidence="5" type="ORF">CVD27_22975</name>
</gene>
<feature type="domain" description="EamA" evidence="4">
    <location>
        <begin position="150"/>
        <end position="284"/>
    </location>
</feature>
<dbReference type="OrthoDB" id="9809509at2"/>